<protein>
    <recommendedName>
        <fullName evidence="3">Kynurenine formamidase</fullName>
        <shortName evidence="3">KFA</shortName>
        <shortName evidence="3">KFase</shortName>
        <ecNumber evidence="3">3.5.1.9</ecNumber>
    </recommendedName>
    <alternativeName>
        <fullName evidence="3">Arylformamidase</fullName>
    </alternativeName>
    <alternativeName>
        <fullName evidence="3">N-formylkynurenine formamidase</fullName>
        <shortName evidence="3">FKF</shortName>
    </alternativeName>
</protein>
<accession>A0A9P7N5U1</accession>
<keyword evidence="6" id="KW-1185">Reference proteome</keyword>
<dbReference type="EC" id="3.5.1.9" evidence="3"/>
<dbReference type="GO" id="GO:0034354">
    <property type="term" value="P:'de novo' NAD+ biosynthetic process from L-tryptophan"/>
    <property type="evidence" value="ECO:0007669"/>
    <property type="project" value="UniProtKB-UniRule"/>
</dbReference>
<sequence>MSRKVDHDVLTCWHESRTRTRKLCQLPSDIESDGCTMHMHMHMHVRTIAACPIVNLPETLPHFQQGGSPIRKERDLVLAIISQAVRGSDSRPTAHPSSTYCSRLSVMSPLQTGKNRFPVLDVELKLLKKSIAASHDRSQRLGNIFTIKDPSQVEEFSKIHFGQENNNNNNNKRMGSISDSWSEKPWARRNDFGVPMWQKSQVAYVSWPNQLQYVDVWVPAKFTPCPETLASSWLPDPRTLWIIYIHGGAWRDPLITSASFIPTLKSVSTAWLQSRKSPVAFASINYSLSPYPHHPTHPSNRCDDSRNASHPQHILDVLEAIHFLQSRAGFGNNYILAGHSCGATLAFQTAMNPVRWGMDNAAKDDIKAPLTVLGLNGLYDMPELTENPGGQHNQFRQLYEQFTRNAFGDDEDVWRDISPAFVEDWAREWPDGRRVMLVQGRQDDLVPYRQGERMRDSLVGSKSDRLVVELVDGEGRHDEIWQKGTLLAKLLTRAIDDVSGLS</sequence>
<evidence type="ECO:0000313" key="5">
    <source>
        <dbReference type="EMBL" id="KAG5989428.1"/>
    </source>
</evidence>
<dbReference type="EMBL" id="SRPW01002933">
    <property type="protein sequence ID" value="KAG5989428.1"/>
    <property type="molecule type" value="Genomic_DNA"/>
</dbReference>
<feature type="active site" evidence="3">
    <location>
        <position position="477"/>
    </location>
</feature>
<organism evidence="5 6">
    <name type="scientific">Claviceps pusilla</name>
    <dbReference type="NCBI Taxonomy" id="123648"/>
    <lineage>
        <taxon>Eukaryota</taxon>
        <taxon>Fungi</taxon>
        <taxon>Dikarya</taxon>
        <taxon>Ascomycota</taxon>
        <taxon>Pezizomycotina</taxon>
        <taxon>Sordariomycetes</taxon>
        <taxon>Hypocreomycetidae</taxon>
        <taxon>Hypocreales</taxon>
        <taxon>Clavicipitaceae</taxon>
        <taxon>Claviceps</taxon>
    </lineage>
</organism>
<dbReference type="Proteomes" id="UP000748025">
    <property type="component" value="Unassembled WGS sequence"/>
</dbReference>
<gene>
    <name evidence="5" type="ORF">E4U43_004502</name>
</gene>
<evidence type="ECO:0000259" key="4">
    <source>
        <dbReference type="Pfam" id="PF20434"/>
    </source>
</evidence>
<feature type="active site" evidence="3">
    <location>
        <position position="443"/>
    </location>
</feature>
<dbReference type="InterPro" id="IPR049492">
    <property type="entry name" value="BD-FAE-like_dom"/>
</dbReference>
<comment type="catalytic activity">
    <reaction evidence="3">
        <text>N-formyl-L-kynurenine + H2O = L-kynurenine + formate + H(+)</text>
        <dbReference type="Rhea" id="RHEA:13009"/>
        <dbReference type="ChEBI" id="CHEBI:15377"/>
        <dbReference type="ChEBI" id="CHEBI:15378"/>
        <dbReference type="ChEBI" id="CHEBI:15740"/>
        <dbReference type="ChEBI" id="CHEBI:57959"/>
        <dbReference type="ChEBI" id="CHEBI:58629"/>
        <dbReference type="EC" id="3.5.1.9"/>
    </reaction>
</comment>
<dbReference type="PANTHER" id="PTHR48081:SF33">
    <property type="entry name" value="KYNURENINE FORMAMIDASE"/>
    <property type="match status" value="1"/>
</dbReference>
<dbReference type="OrthoDB" id="420264at2759"/>
<dbReference type="InterPro" id="IPR050300">
    <property type="entry name" value="GDXG_lipolytic_enzyme"/>
</dbReference>
<reference evidence="5" key="1">
    <citation type="journal article" date="2020" name="bioRxiv">
        <title>Whole genome comparisons of ergot fungi reveals the divergence and evolution of species within the genus Claviceps are the result of varying mechanisms driving genome evolution and host range expansion.</title>
        <authorList>
            <person name="Wyka S.A."/>
            <person name="Mondo S.J."/>
            <person name="Liu M."/>
            <person name="Dettman J."/>
            <person name="Nalam V."/>
            <person name="Broders K.D."/>
        </authorList>
    </citation>
    <scope>NUCLEOTIDE SEQUENCE</scope>
    <source>
        <strain evidence="5">CCC 602</strain>
    </source>
</reference>
<dbReference type="Pfam" id="PF20434">
    <property type="entry name" value="BD-FAE"/>
    <property type="match status" value="1"/>
</dbReference>
<feature type="active site" description="Nucleophile" evidence="3">
    <location>
        <position position="340"/>
    </location>
</feature>
<dbReference type="PANTHER" id="PTHR48081">
    <property type="entry name" value="AB HYDROLASE SUPERFAMILY PROTEIN C4A8.06C"/>
    <property type="match status" value="1"/>
</dbReference>
<comment type="subunit">
    <text evidence="3">Homodimer.</text>
</comment>
<dbReference type="AlphaFoldDB" id="A0A9P7N5U1"/>
<proteinExistence type="inferred from homology"/>
<comment type="pathway">
    <text evidence="3">Amino-acid degradation; L-tryptophan degradation via kynurenine pathway; L-kynurenine from L-tryptophan: step 2/2.</text>
</comment>
<dbReference type="GO" id="GO:0019441">
    <property type="term" value="P:L-tryptophan catabolic process to kynurenine"/>
    <property type="evidence" value="ECO:0007669"/>
    <property type="project" value="UniProtKB-UniRule"/>
</dbReference>
<evidence type="ECO:0000313" key="6">
    <source>
        <dbReference type="Proteomes" id="UP000748025"/>
    </source>
</evidence>
<dbReference type="InterPro" id="IPR029058">
    <property type="entry name" value="AB_hydrolase_fold"/>
</dbReference>
<dbReference type="HAMAP" id="MF_03014">
    <property type="entry name" value="KFase"/>
    <property type="match status" value="1"/>
</dbReference>
<dbReference type="SUPFAM" id="SSF53474">
    <property type="entry name" value="alpha/beta-Hydrolases"/>
    <property type="match status" value="1"/>
</dbReference>
<dbReference type="Gene3D" id="3.40.50.1820">
    <property type="entry name" value="alpha/beta hydrolase"/>
    <property type="match status" value="1"/>
</dbReference>
<comment type="similarity">
    <text evidence="3">Belongs to the kynurenine formamidase family.</text>
</comment>
<dbReference type="InterPro" id="IPR027519">
    <property type="entry name" value="KFase_ver/fungi-typ"/>
</dbReference>
<feature type="domain" description="BD-FAE-like" evidence="4">
    <location>
        <begin position="241"/>
        <end position="458"/>
    </location>
</feature>
<evidence type="ECO:0000256" key="3">
    <source>
        <dbReference type="HAMAP-Rule" id="MF_03014"/>
    </source>
</evidence>
<keyword evidence="1 3" id="KW-0378">Hydrolase</keyword>
<name>A0A9P7N5U1_9HYPO</name>
<evidence type="ECO:0000256" key="1">
    <source>
        <dbReference type="ARBA" id="ARBA00022801"/>
    </source>
</evidence>
<comment type="caution">
    <text evidence="5">The sequence shown here is derived from an EMBL/GenBank/DDBJ whole genome shotgun (WGS) entry which is preliminary data.</text>
</comment>
<comment type="function">
    <text evidence="3">Catalyzes the hydrolysis of N-formyl-L-kynurenine to L-kynurenine, the second step in the kynurenine pathway of tryptophan degradation. Kynurenine may be further oxidized to nicotinic acid, NAD(H) and NADP(H). Required for elimination of toxic metabolites.</text>
</comment>
<feature type="short sequence motif" description="HGGXW" evidence="3">
    <location>
        <begin position="246"/>
        <end position="250"/>
    </location>
</feature>
<keyword evidence="2 3" id="KW-0823">Tryptophan catabolism</keyword>
<dbReference type="GO" id="GO:0004061">
    <property type="term" value="F:arylformamidase activity"/>
    <property type="evidence" value="ECO:0007669"/>
    <property type="project" value="UniProtKB-UniRule"/>
</dbReference>
<comment type="domain">
    <text evidence="3">The main chain amide nitrogen atoms of the second glycine and its adjacent residue in the HGGXW motif define the oxyanion hole, and stabilize the oxyanion that forms during the nucleophilic attack by the catalytic serine during substrate cleavage.</text>
</comment>
<evidence type="ECO:0000256" key="2">
    <source>
        <dbReference type="ARBA" id="ARBA00023079"/>
    </source>
</evidence>